<name>A0A7I7RQN7_9MYCO</name>
<dbReference type="Proteomes" id="UP000467428">
    <property type="component" value="Plasmid pJCM18538"/>
</dbReference>
<reference evidence="1 2" key="1">
    <citation type="journal article" date="2019" name="Emerg. Microbes Infect.">
        <title>Comprehensive subspecies identification of 175 nontuberculous mycobacteria species based on 7547 genomic profiles.</title>
        <authorList>
            <person name="Matsumoto Y."/>
            <person name="Kinjo T."/>
            <person name="Motooka D."/>
            <person name="Nabeya D."/>
            <person name="Jung N."/>
            <person name="Uechi K."/>
            <person name="Horii T."/>
            <person name="Iida T."/>
            <person name="Fujita J."/>
            <person name="Nakamura S."/>
        </authorList>
    </citation>
    <scope>NUCLEOTIDE SEQUENCE [LARGE SCALE GENOMIC DNA]</scope>
    <source>
        <strain evidence="1 2">JCM 18538</strain>
        <plasmid evidence="1">pJCM18538</plasmid>
    </source>
</reference>
<sequence>MSTTFVRALCCDCGQLRDISTRAGRRNDDNKSFDDGVHPAGWRMTQTLKCSNCGQLTRHATLRDDVGAEYRDRAEERMTGCPVCEAEDHEPCICPVSGGPLGLTHRGRQSRMEPNIDQ</sequence>
<geneLocation type="plasmid" evidence="1">
    <name>pJCM18538</name>
</geneLocation>
<gene>
    <name evidence="1" type="ORF">MARA_02940</name>
</gene>
<organism evidence="1 2">
    <name type="scientific">Mycolicibacterium arabiense</name>
    <dbReference type="NCBI Taxonomy" id="1286181"/>
    <lineage>
        <taxon>Bacteria</taxon>
        <taxon>Bacillati</taxon>
        <taxon>Actinomycetota</taxon>
        <taxon>Actinomycetes</taxon>
        <taxon>Mycobacteriales</taxon>
        <taxon>Mycobacteriaceae</taxon>
        <taxon>Mycolicibacterium</taxon>
    </lineage>
</organism>
<evidence type="ECO:0000313" key="2">
    <source>
        <dbReference type="Proteomes" id="UP000467428"/>
    </source>
</evidence>
<dbReference type="AlphaFoldDB" id="A0A7I7RQN7"/>
<protein>
    <submittedName>
        <fullName evidence="1">Uncharacterized protein</fullName>
    </submittedName>
</protein>
<proteinExistence type="predicted"/>
<accession>A0A7I7RQN7</accession>
<dbReference type="KEGG" id="marz:MARA_02940"/>
<evidence type="ECO:0000313" key="1">
    <source>
        <dbReference type="EMBL" id="BBY46864.1"/>
    </source>
</evidence>
<keyword evidence="1" id="KW-0614">Plasmid</keyword>
<keyword evidence="2" id="KW-1185">Reference proteome</keyword>
<dbReference type="EMBL" id="AP022592">
    <property type="protein sequence ID" value="BBY46864.1"/>
    <property type="molecule type" value="Genomic_DNA"/>
</dbReference>